<evidence type="ECO:0000256" key="2">
    <source>
        <dbReference type="ARBA" id="ARBA00022448"/>
    </source>
</evidence>
<dbReference type="PANTHER" id="PTHR32243">
    <property type="entry name" value="MALTOSE TRANSPORT SYSTEM PERMEASE-RELATED"/>
    <property type="match status" value="1"/>
</dbReference>
<name>A0A660LG92_9ACTN</name>
<dbReference type="CDD" id="cd06261">
    <property type="entry name" value="TM_PBP2"/>
    <property type="match status" value="1"/>
</dbReference>
<dbReference type="AlphaFoldDB" id="A0A660LG92"/>
<feature type="transmembrane region" description="Helical" evidence="7">
    <location>
        <begin position="105"/>
        <end position="129"/>
    </location>
</feature>
<evidence type="ECO:0000259" key="8">
    <source>
        <dbReference type="PROSITE" id="PS50928"/>
    </source>
</evidence>
<dbReference type="SUPFAM" id="SSF161098">
    <property type="entry name" value="MetI-like"/>
    <property type="match status" value="1"/>
</dbReference>
<keyword evidence="2 7" id="KW-0813">Transport</keyword>
<protein>
    <submittedName>
        <fullName evidence="9">Carbohydrate ABC transporter membrane protein 2 (CUT1 family)</fullName>
    </submittedName>
</protein>
<dbReference type="PROSITE" id="PS50928">
    <property type="entry name" value="ABC_TM1"/>
    <property type="match status" value="1"/>
</dbReference>
<evidence type="ECO:0000313" key="9">
    <source>
        <dbReference type="EMBL" id="RKQ93195.1"/>
    </source>
</evidence>
<dbReference type="GO" id="GO:0005886">
    <property type="term" value="C:plasma membrane"/>
    <property type="evidence" value="ECO:0007669"/>
    <property type="project" value="UniProtKB-SubCell"/>
</dbReference>
<evidence type="ECO:0000256" key="5">
    <source>
        <dbReference type="ARBA" id="ARBA00022989"/>
    </source>
</evidence>
<dbReference type="Proteomes" id="UP000278962">
    <property type="component" value="Unassembled WGS sequence"/>
</dbReference>
<evidence type="ECO:0000256" key="7">
    <source>
        <dbReference type="RuleBase" id="RU363032"/>
    </source>
</evidence>
<dbReference type="EMBL" id="RBIL01000001">
    <property type="protein sequence ID" value="RKQ93195.1"/>
    <property type="molecule type" value="Genomic_DNA"/>
</dbReference>
<keyword evidence="5 7" id="KW-1133">Transmembrane helix</keyword>
<feature type="transmembrane region" description="Helical" evidence="7">
    <location>
        <begin position="141"/>
        <end position="164"/>
    </location>
</feature>
<accession>A0A660LG92</accession>
<keyword evidence="4 7" id="KW-0812">Transmembrane</keyword>
<organism evidence="9 10">
    <name type="scientific">Solirubrobacter pauli</name>
    <dbReference type="NCBI Taxonomy" id="166793"/>
    <lineage>
        <taxon>Bacteria</taxon>
        <taxon>Bacillati</taxon>
        <taxon>Actinomycetota</taxon>
        <taxon>Thermoleophilia</taxon>
        <taxon>Solirubrobacterales</taxon>
        <taxon>Solirubrobacteraceae</taxon>
        <taxon>Solirubrobacter</taxon>
    </lineage>
</organism>
<evidence type="ECO:0000313" key="10">
    <source>
        <dbReference type="Proteomes" id="UP000278962"/>
    </source>
</evidence>
<evidence type="ECO:0000256" key="6">
    <source>
        <dbReference type="ARBA" id="ARBA00023136"/>
    </source>
</evidence>
<evidence type="ECO:0000256" key="4">
    <source>
        <dbReference type="ARBA" id="ARBA00022692"/>
    </source>
</evidence>
<comment type="caution">
    <text evidence="9">The sequence shown here is derived from an EMBL/GenBank/DDBJ whole genome shotgun (WGS) entry which is preliminary data.</text>
</comment>
<feature type="transmembrane region" description="Helical" evidence="7">
    <location>
        <begin position="243"/>
        <end position="262"/>
    </location>
</feature>
<evidence type="ECO:0000256" key="3">
    <source>
        <dbReference type="ARBA" id="ARBA00022475"/>
    </source>
</evidence>
<keyword evidence="6 7" id="KW-0472">Membrane</keyword>
<gene>
    <name evidence="9" type="ORF">C8N24_3055</name>
</gene>
<feature type="domain" description="ABC transmembrane type-1" evidence="8">
    <location>
        <begin position="67"/>
        <end position="263"/>
    </location>
</feature>
<comment type="similarity">
    <text evidence="7">Belongs to the binding-protein-dependent transport system permease family.</text>
</comment>
<feature type="transmembrane region" description="Helical" evidence="7">
    <location>
        <begin position="66"/>
        <end position="93"/>
    </location>
</feature>
<dbReference type="GO" id="GO:0055085">
    <property type="term" value="P:transmembrane transport"/>
    <property type="evidence" value="ECO:0007669"/>
    <property type="project" value="InterPro"/>
</dbReference>
<sequence length="278" mass="30307">MSARLVNRGLDVLTWLVLLLMLSPIIWLVAASLQTDGQLSTGAYNLLEPTFTAFSRMWKTVDFERYMVNSLIICTAAALCATAFASCAGYALARFKFRGATGLSLGVVGTQLIPGSLFLLPVFMGFVWLKQNTPVALFDTHAGMILVYTAFFTPVAIYFMRYFFAAIPRDLEEAAMVDGCTRFGAFVKIVLPAAAPGLVATFVYAFLFAWDELLFVAALTQENAETIPIGIRNFIGNYQERTAQLMAAGVVSTLPVLIAFFATQRWLVKGITAGAVKG</sequence>
<proteinExistence type="inferred from homology"/>
<dbReference type="OrthoDB" id="9794684at2"/>
<dbReference type="PANTHER" id="PTHR32243:SF18">
    <property type="entry name" value="INNER MEMBRANE ABC TRANSPORTER PERMEASE PROTEIN YCJP"/>
    <property type="match status" value="1"/>
</dbReference>
<dbReference type="InterPro" id="IPR050901">
    <property type="entry name" value="BP-dep_ABC_trans_perm"/>
</dbReference>
<keyword evidence="3" id="KW-1003">Cell membrane</keyword>
<dbReference type="Gene3D" id="1.10.3720.10">
    <property type="entry name" value="MetI-like"/>
    <property type="match status" value="1"/>
</dbReference>
<dbReference type="Pfam" id="PF00528">
    <property type="entry name" value="BPD_transp_1"/>
    <property type="match status" value="1"/>
</dbReference>
<comment type="subcellular location">
    <subcellularLocation>
        <location evidence="1 7">Cell membrane</location>
        <topology evidence="1 7">Multi-pass membrane protein</topology>
    </subcellularLocation>
</comment>
<dbReference type="InterPro" id="IPR000515">
    <property type="entry name" value="MetI-like"/>
</dbReference>
<evidence type="ECO:0000256" key="1">
    <source>
        <dbReference type="ARBA" id="ARBA00004651"/>
    </source>
</evidence>
<feature type="transmembrane region" description="Helical" evidence="7">
    <location>
        <begin position="12"/>
        <end position="30"/>
    </location>
</feature>
<feature type="transmembrane region" description="Helical" evidence="7">
    <location>
        <begin position="185"/>
        <end position="210"/>
    </location>
</feature>
<keyword evidence="10" id="KW-1185">Reference proteome</keyword>
<dbReference type="InterPro" id="IPR035906">
    <property type="entry name" value="MetI-like_sf"/>
</dbReference>
<reference evidence="9 10" key="1">
    <citation type="submission" date="2018-10" db="EMBL/GenBank/DDBJ databases">
        <title>Genomic Encyclopedia of Archaeal and Bacterial Type Strains, Phase II (KMG-II): from individual species to whole genera.</title>
        <authorList>
            <person name="Goeker M."/>
        </authorList>
    </citation>
    <scope>NUCLEOTIDE SEQUENCE [LARGE SCALE GENOMIC DNA]</scope>
    <source>
        <strain evidence="9 10">DSM 14954</strain>
    </source>
</reference>